<dbReference type="InParanoid" id="A0A0C3HZY5"/>
<name>A0A0C3HZY5_OIDMZ</name>
<dbReference type="GO" id="GO:0004792">
    <property type="term" value="F:thiosulfate-cyanide sulfurtransferase activity"/>
    <property type="evidence" value="ECO:0007669"/>
    <property type="project" value="TreeGrafter"/>
</dbReference>
<dbReference type="SUPFAM" id="SSF52821">
    <property type="entry name" value="Rhodanese/Cell cycle control phosphatase"/>
    <property type="match status" value="1"/>
</dbReference>
<dbReference type="PROSITE" id="PS50206">
    <property type="entry name" value="RHODANESE_3"/>
    <property type="match status" value="1"/>
</dbReference>
<dbReference type="SMART" id="SM00450">
    <property type="entry name" value="RHOD"/>
    <property type="match status" value="1"/>
</dbReference>
<organism evidence="2 3">
    <name type="scientific">Oidiodendron maius (strain Zn)</name>
    <dbReference type="NCBI Taxonomy" id="913774"/>
    <lineage>
        <taxon>Eukaryota</taxon>
        <taxon>Fungi</taxon>
        <taxon>Dikarya</taxon>
        <taxon>Ascomycota</taxon>
        <taxon>Pezizomycotina</taxon>
        <taxon>Leotiomycetes</taxon>
        <taxon>Leotiomycetes incertae sedis</taxon>
        <taxon>Myxotrichaceae</taxon>
        <taxon>Oidiodendron</taxon>
    </lineage>
</organism>
<protein>
    <recommendedName>
        <fullName evidence="1">Rhodanese domain-containing protein</fullName>
    </recommendedName>
</protein>
<reference evidence="3" key="2">
    <citation type="submission" date="2015-01" db="EMBL/GenBank/DDBJ databases">
        <title>Evolutionary Origins and Diversification of the Mycorrhizal Mutualists.</title>
        <authorList>
            <consortium name="DOE Joint Genome Institute"/>
            <consortium name="Mycorrhizal Genomics Consortium"/>
            <person name="Kohler A."/>
            <person name="Kuo A."/>
            <person name="Nagy L.G."/>
            <person name="Floudas D."/>
            <person name="Copeland A."/>
            <person name="Barry K.W."/>
            <person name="Cichocki N."/>
            <person name="Veneault-Fourrey C."/>
            <person name="LaButti K."/>
            <person name="Lindquist E.A."/>
            <person name="Lipzen A."/>
            <person name="Lundell T."/>
            <person name="Morin E."/>
            <person name="Murat C."/>
            <person name="Riley R."/>
            <person name="Ohm R."/>
            <person name="Sun H."/>
            <person name="Tunlid A."/>
            <person name="Henrissat B."/>
            <person name="Grigoriev I.V."/>
            <person name="Hibbett D.S."/>
            <person name="Martin F."/>
        </authorList>
    </citation>
    <scope>NUCLEOTIDE SEQUENCE [LARGE SCALE GENOMIC DNA]</scope>
    <source>
        <strain evidence="3">Zn</strain>
    </source>
</reference>
<dbReference type="OrthoDB" id="566238at2759"/>
<accession>A0A0C3HZY5</accession>
<sequence length="194" mass="21710">MATPRLSPVLLRTLRSSIAYPARLQAPLHTISHPIALPAATYAYQLPRYYSKKKDKDSPTGKFGWKEYTFDGMQKAISSPSPHRIIVDVREPSELLEMGTIPGAINIPIMHNPDSFAISDEEFKQRHGIERPGKDKELIFFCMAGVRSHAATGAARDWGWTKAADYPGSWNQWSWLGGKVQKWEGGGKDREGKS</sequence>
<dbReference type="GO" id="GO:0005739">
    <property type="term" value="C:mitochondrion"/>
    <property type="evidence" value="ECO:0007669"/>
    <property type="project" value="TreeGrafter"/>
</dbReference>
<evidence type="ECO:0000313" key="2">
    <source>
        <dbReference type="EMBL" id="KIN08410.1"/>
    </source>
</evidence>
<dbReference type="STRING" id="913774.A0A0C3HZY5"/>
<dbReference type="InterPro" id="IPR001763">
    <property type="entry name" value="Rhodanese-like_dom"/>
</dbReference>
<dbReference type="PANTHER" id="PTHR44086">
    <property type="entry name" value="THIOSULFATE SULFURTRANSFERASE RDL2, MITOCHONDRIAL-RELATED"/>
    <property type="match status" value="1"/>
</dbReference>
<dbReference type="InterPro" id="IPR036873">
    <property type="entry name" value="Rhodanese-like_dom_sf"/>
</dbReference>
<dbReference type="AlphaFoldDB" id="A0A0C3HZY5"/>
<evidence type="ECO:0000259" key="1">
    <source>
        <dbReference type="PROSITE" id="PS50206"/>
    </source>
</evidence>
<gene>
    <name evidence="2" type="ORF">OIDMADRAFT_187786</name>
</gene>
<dbReference type="Proteomes" id="UP000054321">
    <property type="component" value="Unassembled WGS sequence"/>
</dbReference>
<evidence type="ECO:0000313" key="3">
    <source>
        <dbReference type="Proteomes" id="UP000054321"/>
    </source>
</evidence>
<dbReference type="FunCoup" id="A0A0C3HZY5">
    <property type="interactions" value="430"/>
</dbReference>
<dbReference type="PANTHER" id="PTHR44086:SF10">
    <property type="entry name" value="THIOSULFATE SULFURTRANSFERASE_RHODANESE-LIKE DOMAIN-CONTAINING PROTEIN 3"/>
    <property type="match status" value="1"/>
</dbReference>
<feature type="domain" description="Rhodanese" evidence="1">
    <location>
        <begin position="80"/>
        <end position="182"/>
    </location>
</feature>
<dbReference type="Pfam" id="PF00581">
    <property type="entry name" value="Rhodanese"/>
    <property type="match status" value="1"/>
</dbReference>
<dbReference type="CDD" id="cd01519">
    <property type="entry name" value="RHOD_HSP67B2"/>
    <property type="match status" value="1"/>
</dbReference>
<keyword evidence="3" id="KW-1185">Reference proteome</keyword>
<dbReference type="EMBL" id="KN832870">
    <property type="protein sequence ID" value="KIN08410.1"/>
    <property type="molecule type" value="Genomic_DNA"/>
</dbReference>
<dbReference type="HOGENOM" id="CLU_089574_0_0_1"/>
<proteinExistence type="predicted"/>
<dbReference type="Gene3D" id="3.40.250.10">
    <property type="entry name" value="Rhodanese-like domain"/>
    <property type="match status" value="1"/>
</dbReference>
<reference evidence="2 3" key="1">
    <citation type="submission" date="2014-04" db="EMBL/GenBank/DDBJ databases">
        <authorList>
            <consortium name="DOE Joint Genome Institute"/>
            <person name="Kuo A."/>
            <person name="Martino E."/>
            <person name="Perotto S."/>
            <person name="Kohler A."/>
            <person name="Nagy L.G."/>
            <person name="Floudas D."/>
            <person name="Copeland A."/>
            <person name="Barry K.W."/>
            <person name="Cichocki N."/>
            <person name="Veneault-Fourrey C."/>
            <person name="LaButti K."/>
            <person name="Lindquist E.A."/>
            <person name="Lipzen A."/>
            <person name="Lundell T."/>
            <person name="Morin E."/>
            <person name="Murat C."/>
            <person name="Sun H."/>
            <person name="Tunlid A."/>
            <person name="Henrissat B."/>
            <person name="Grigoriev I.V."/>
            <person name="Hibbett D.S."/>
            <person name="Martin F."/>
            <person name="Nordberg H.P."/>
            <person name="Cantor M.N."/>
            <person name="Hua S.X."/>
        </authorList>
    </citation>
    <scope>NUCLEOTIDE SEQUENCE [LARGE SCALE GENOMIC DNA]</scope>
    <source>
        <strain evidence="2 3">Zn</strain>
    </source>
</reference>